<keyword evidence="1" id="KW-1133">Transmembrane helix</keyword>
<dbReference type="CDD" id="cd12087">
    <property type="entry name" value="TM_EGFR-like"/>
    <property type="match status" value="1"/>
</dbReference>
<accession>A0A5J4WG64</accession>
<feature type="signal peptide" evidence="2">
    <location>
        <begin position="1"/>
        <end position="23"/>
    </location>
</feature>
<evidence type="ECO:0000313" key="3">
    <source>
        <dbReference type="EMBL" id="KAA6393911.1"/>
    </source>
</evidence>
<sequence>MHFYDRAVFFKLLLIFALAVHSAFDTPATDEIYYYSGVLDAKGIVPIDYQEAFDIQQSYAASWSKKIESLAILVNGTTHTSTQFLPVAETESVFNTLKTTLKLTQEENDCEPVSGNTEDVQYNFYGYTVKAVTGADIYPSITQLIKGGPKTVKTVNINPDDPEDYFVDEIEQSCDRQYDKNLLQYSLHKNGVVNKSCIPNTAIPQDASKCVDPQIKYKSYLKGFKEGYFYDIDTVTLKKLLIRTGVVKLDVNSELIIGWQGSDWIKAIPDSYGYCTWRKEEVDYEYGTYTGTVLFNLENYPVDAIDEEEEEEVIVDEGQHEVVDEQDSGKKIDQIVKSVGDWFEKNWKLIVIIVASVVGGYIVIASIVTTIFCLYKRKQNKKNSVEQEILLTQQGNN</sequence>
<name>A0A5J4WG64_9EUKA</name>
<proteinExistence type="predicted"/>
<comment type="caution">
    <text evidence="3">The sequence shown here is derived from an EMBL/GenBank/DDBJ whole genome shotgun (WGS) entry which is preliminary data.</text>
</comment>
<feature type="chain" id="PRO_5023937742" evidence="2">
    <location>
        <begin position="24"/>
        <end position="397"/>
    </location>
</feature>
<organism evidence="3 4">
    <name type="scientific">Streblomastix strix</name>
    <dbReference type="NCBI Taxonomy" id="222440"/>
    <lineage>
        <taxon>Eukaryota</taxon>
        <taxon>Metamonada</taxon>
        <taxon>Preaxostyla</taxon>
        <taxon>Oxymonadida</taxon>
        <taxon>Streblomastigidae</taxon>
        <taxon>Streblomastix</taxon>
    </lineage>
</organism>
<keyword evidence="2" id="KW-0732">Signal</keyword>
<dbReference type="AlphaFoldDB" id="A0A5J4WG64"/>
<protein>
    <submittedName>
        <fullName evidence="3">Uncharacterized protein</fullName>
    </submittedName>
</protein>
<gene>
    <name evidence="3" type="ORF">EZS28_010561</name>
</gene>
<keyword evidence="1" id="KW-0812">Transmembrane</keyword>
<evidence type="ECO:0000256" key="2">
    <source>
        <dbReference type="SAM" id="SignalP"/>
    </source>
</evidence>
<evidence type="ECO:0000256" key="1">
    <source>
        <dbReference type="SAM" id="Phobius"/>
    </source>
</evidence>
<dbReference type="Proteomes" id="UP000324800">
    <property type="component" value="Unassembled WGS sequence"/>
</dbReference>
<reference evidence="3 4" key="1">
    <citation type="submission" date="2019-03" db="EMBL/GenBank/DDBJ databases">
        <title>Single cell metagenomics reveals metabolic interactions within the superorganism composed of flagellate Streblomastix strix and complex community of Bacteroidetes bacteria on its surface.</title>
        <authorList>
            <person name="Treitli S.C."/>
            <person name="Kolisko M."/>
            <person name="Husnik F."/>
            <person name="Keeling P."/>
            <person name="Hampl V."/>
        </authorList>
    </citation>
    <scope>NUCLEOTIDE SEQUENCE [LARGE SCALE GENOMIC DNA]</scope>
    <source>
        <strain evidence="3">ST1C</strain>
    </source>
</reference>
<keyword evidence="1" id="KW-0472">Membrane</keyword>
<dbReference type="EMBL" id="SNRW01002101">
    <property type="protein sequence ID" value="KAA6393911.1"/>
    <property type="molecule type" value="Genomic_DNA"/>
</dbReference>
<feature type="transmembrane region" description="Helical" evidence="1">
    <location>
        <begin position="349"/>
        <end position="375"/>
    </location>
</feature>
<evidence type="ECO:0000313" key="4">
    <source>
        <dbReference type="Proteomes" id="UP000324800"/>
    </source>
</evidence>